<dbReference type="EMBL" id="CP020660">
    <property type="protein sequence ID" value="ATF08759.1"/>
    <property type="molecule type" value="Genomic_DNA"/>
</dbReference>
<name>A0A291B6X0_9GAMM</name>
<feature type="topological domain" description="Cytoplasmic" evidence="14">
    <location>
        <begin position="168"/>
        <end position="173"/>
    </location>
</feature>
<evidence type="ECO:0000256" key="10">
    <source>
        <dbReference type="ARBA" id="ARBA00023136"/>
    </source>
</evidence>
<reference evidence="17" key="1">
    <citation type="submission" date="2017-04" db="EMBL/GenBank/DDBJ databases">
        <title>Genome evolution of the luminous symbionts of deep sea anglerfish.</title>
        <authorList>
            <person name="Hendry T.A."/>
        </authorList>
    </citation>
    <scope>NUCLEOTIDE SEQUENCE [LARGE SCALE GENOMIC DNA]</scope>
</reference>
<evidence type="ECO:0000256" key="7">
    <source>
        <dbReference type="ARBA" id="ARBA00022982"/>
    </source>
</evidence>
<dbReference type="Pfam" id="PF02600">
    <property type="entry name" value="DsbB"/>
    <property type="match status" value="1"/>
</dbReference>
<feature type="transmembrane region" description="Helical" evidence="15">
    <location>
        <begin position="149"/>
        <end position="170"/>
    </location>
</feature>
<feature type="disulfide bond" description="Redox-active" evidence="14">
    <location>
        <begin position="41"/>
        <end position="44"/>
    </location>
</feature>
<feature type="topological domain" description="Cytoplasmic" evidence="14">
    <location>
        <begin position="1"/>
        <end position="14"/>
    </location>
</feature>
<dbReference type="Gene3D" id="1.20.1550.10">
    <property type="entry name" value="DsbB-like"/>
    <property type="match status" value="1"/>
</dbReference>
<evidence type="ECO:0000256" key="1">
    <source>
        <dbReference type="ARBA" id="ARBA00004429"/>
    </source>
</evidence>
<comment type="caution">
    <text evidence="14">Lacks conserved residue(s) required for the propagation of feature annotation.</text>
</comment>
<feature type="disulfide bond" description="Redox-active" evidence="14">
    <location>
        <begin position="108"/>
        <end position="134"/>
    </location>
</feature>
<dbReference type="AlphaFoldDB" id="A0A291B6X0"/>
<comment type="function">
    <text evidence="14">Required for disulfide bond formation in some periplasmic proteins. Acts by oxidizing the DsbA protein.</text>
</comment>
<keyword evidence="4 14" id="KW-1003">Cell membrane</keyword>
<sequence>MLAFFNGISKIQGPWFLLLLIIMGCEFCALYFQYVMKLAPCVMCIYERVAMLGLFVSVLIASFMPQNGLFRWLGLIGWGLSSGWGLKLAVEHVSYQFQDLYGFLGTTCDIFVSFPSWVPLNKWAPWIFEANGNCSKIVWNFLDLSMPQWLVIIFTEILILNVLVILSQFYGKH</sequence>
<feature type="transmembrane region" description="Helical" evidence="15">
    <location>
        <begin position="45"/>
        <end position="63"/>
    </location>
</feature>
<dbReference type="SUPFAM" id="SSF158442">
    <property type="entry name" value="DsbB-like"/>
    <property type="match status" value="1"/>
</dbReference>
<keyword evidence="10 14" id="KW-0472">Membrane</keyword>
<keyword evidence="7 14" id="KW-0249">Electron transport</keyword>
<evidence type="ECO:0000256" key="3">
    <source>
        <dbReference type="ARBA" id="ARBA00022448"/>
    </source>
</evidence>
<keyword evidence="5" id="KW-0997">Cell inner membrane</keyword>
<accession>A0A291B6X0</accession>
<comment type="subcellular location">
    <subcellularLocation>
        <location evidence="1">Cell inner membrane</location>
        <topology evidence="1">Multi-pass membrane protein</topology>
    </subcellularLocation>
    <subcellularLocation>
        <location evidence="14">Cell membrane</location>
        <topology evidence="14">Multi-pass membrane protein</topology>
    </subcellularLocation>
</comment>
<proteinExistence type="inferred from homology"/>
<keyword evidence="8 14" id="KW-1133">Transmembrane helix</keyword>
<dbReference type="GO" id="GO:0015035">
    <property type="term" value="F:protein-disulfide reductase activity"/>
    <property type="evidence" value="ECO:0007669"/>
    <property type="project" value="UniProtKB-UniRule"/>
</dbReference>
<gene>
    <name evidence="14" type="primary">dsbB</name>
    <name evidence="16" type="ORF">BTN50_0219</name>
</gene>
<dbReference type="InterPro" id="IPR050183">
    <property type="entry name" value="DsbB"/>
</dbReference>
<keyword evidence="9 14" id="KW-0560">Oxidoreductase</keyword>
<dbReference type="InterPro" id="IPR003752">
    <property type="entry name" value="DiS_bond_form_DsbB/BdbC"/>
</dbReference>
<evidence type="ECO:0000256" key="4">
    <source>
        <dbReference type="ARBA" id="ARBA00022475"/>
    </source>
</evidence>
<evidence type="ECO:0000256" key="6">
    <source>
        <dbReference type="ARBA" id="ARBA00022692"/>
    </source>
</evidence>
<evidence type="ECO:0000256" key="12">
    <source>
        <dbReference type="ARBA" id="ARBA00023186"/>
    </source>
</evidence>
<feature type="topological domain" description="Periplasmic" evidence="14">
    <location>
        <begin position="32"/>
        <end position="49"/>
    </location>
</feature>
<dbReference type="PANTHER" id="PTHR36570">
    <property type="entry name" value="DISULFIDE BOND FORMATION PROTEIN B"/>
    <property type="match status" value="1"/>
</dbReference>
<evidence type="ECO:0000256" key="9">
    <source>
        <dbReference type="ARBA" id="ARBA00023002"/>
    </source>
</evidence>
<comment type="similarity">
    <text evidence="2 14">Belongs to the DsbB family.</text>
</comment>
<keyword evidence="6 14" id="KW-0812">Transmembrane</keyword>
<keyword evidence="13 14" id="KW-0676">Redox-active center</keyword>
<evidence type="ECO:0000256" key="8">
    <source>
        <dbReference type="ARBA" id="ARBA00022989"/>
    </source>
</evidence>
<evidence type="ECO:0000256" key="5">
    <source>
        <dbReference type="ARBA" id="ARBA00022519"/>
    </source>
</evidence>
<dbReference type="GO" id="GO:0009055">
    <property type="term" value="F:electron transfer activity"/>
    <property type="evidence" value="ECO:0007669"/>
    <property type="project" value="UniProtKB-UniRule"/>
</dbReference>
<evidence type="ECO:0000256" key="14">
    <source>
        <dbReference type="HAMAP-Rule" id="MF_00286"/>
    </source>
</evidence>
<dbReference type="PANTHER" id="PTHR36570:SF2">
    <property type="entry name" value="DISULFIDE BOND FORMATION PROTEIN B"/>
    <property type="match status" value="1"/>
</dbReference>
<keyword evidence="11 14" id="KW-1015">Disulfide bond</keyword>
<organism evidence="16 17">
    <name type="scientific">Candidatus Enterovibrio altilux</name>
    <dbReference type="NCBI Taxonomy" id="1927128"/>
    <lineage>
        <taxon>Bacteria</taxon>
        <taxon>Pseudomonadati</taxon>
        <taxon>Pseudomonadota</taxon>
        <taxon>Gammaproteobacteria</taxon>
        <taxon>Vibrionales</taxon>
        <taxon>Vibrionaceae</taxon>
        <taxon>Enterovibrio</taxon>
    </lineage>
</organism>
<dbReference type="InterPro" id="IPR022920">
    <property type="entry name" value="Disulphide_bond_form_DsbB"/>
</dbReference>
<dbReference type="GO" id="GO:0006457">
    <property type="term" value="P:protein folding"/>
    <property type="evidence" value="ECO:0007669"/>
    <property type="project" value="InterPro"/>
</dbReference>
<dbReference type="GO" id="GO:0005886">
    <property type="term" value="C:plasma membrane"/>
    <property type="evidence" value="ECO:0007669"/>
    <property type="project" value="UniProtKB-SubCell"/>
</dbReference>
<dbReference type="KEGG" id="elux:BTN50_0219"/>
<dbReference type="RefSeq" id="WP_096618689.1">
    <property type="nucleotide sequence ID" value="NZ_CP020660.1"/>
</dbReference>
<evidence type="ECO:0000256" key="2">
    <source>
        <dbReference type="ARBA" id="ARBA00008823"/>
    </source>
</evidence>
<evidence type="ECO:0000256" key="11">
    <source>
        <dbReference type="ARBA" id="ARBA00023157"/>
    </source>
</evidence>
<dbReference type="InterPro" id="IPR023380">
    <property type="entry name" value="DsbB-like_sf"/>
</dbReference>
<evidence type="ECO:0000256" key="13">
    <source>
        <dbReference type="ARBA" id="ARBA00023284"/>
    </source>
</evidence>
<evidence type="ECO:0000313" key="16">
    <source>
        <dbReference type="EMBL" id="ATF08759.1"/>
    </source>
</evidence>
<protein>
    <recommendedName>
        <fullName evidence="14">Disulfide bond formation protein B</fullName>
    </recommendedName>
    <alternativeName>
        <fullName evidence="14">Disulfide oxidoreductase</fullName>
    </alternativeName>
</protein>
<evidence type="ECO:0000313" key="17">
    <source>
        <dbReference type="Proteomes" id="UP000218160"/>
    </source>
</evidence>
<keyword evidence="12 14" id="KW-0143">Chaperone</keyword>
<feature type="transmembrane region" description="Helical" evidence="15">
    <location>
        <begin position="15"/>
        <end position="33"/>
    </location>
</feature>
<keyword evidence="3 14" id="KW-0813">Transport</keyword>
<dbReference type="Proteomes" id="UP000218160">
    <property type="component" value="Chromosome 1"/>
</dbReference>
<keyword evidence="17" id="KW-1185">Reference proteome</keyword>
<dbReference type="NCBIfam" id="NF002485">
    <property type="entry name" value="PRK01749.1"/>
    <property type="match status" value="1"/>
</dbReference>
<dbReference type="HAMAP" id="MF_00286">
    <property type="entry name" value="DsbB"/>
    <property type="match status" value="1"/>
</dbReference>
<evidence type="ECO:0000256" key="15">
    <source>
        <dbReference type="SAM" id="Phobius"/>
    </source>
</evidence>